<comment type="caution">
    <text evidence="3">The sequence shown here is derived from an EMBL/GenBank/DDBJ whole genome shotgun (WGS) entry which is preliminary data.</text>
</comment>
<dbReference type="PANTHER" id="PTHR10632">
    <property type="entry name" value="SULFIDE:QUINONE OXIDOREDUCTASE"/>
    <property type="match status" value="1"/>
</dbReference>
<sequence>MKRLFSNSPYLASPKDGSSTAKQHSNQDPRTLLEQKGLKSFNRRQFIRAGLATGAVMSGMTMTACSTLPTYQDKPNIVIVGAGVAGLAVANRLSRQLPNATLTILDSRKVHYYQPGYTLLATGVWGSTDKVTDDNADLMPIDINWVQENALEFLPDNNQVVTDSGKTLDYDYLVIATGLRLGYEQIEGLNFDDLGANGIGSVYASPEIALQTWQQMDNFRQTGGRAVMTLAHTDMKCAGAPLKMTFMLHDRLMQAGTRRDSDIEFFSPHKTVFSVPIVNDNILSRWASYDPPINVNFEQRLTAIDKSSKTAIFTDRNGNQSQQDYDFIHVVPPMFAVDSVLNSPLANEIGWLNVDKYTLQHKQYDSVFGAGDINGTPKGKTAATVKLSAPIVTTNLIDVIQGRAPSQKFNGYTSCPLLIKEGEAMLVEFDYDNNLTPSVPLVDPLQESYFAWFLEEMMLKPAYMAVAKGRV</sequence>
<organism evidence="3 4">
    <name type="scientific">Psychrobacter saeujeotis</name>
    <dbReference type="NCBI Taxonomy" id="3143436"/>
    <lineage>
        <taxon>Bacteria</taxon>
        <taxon>Pseudomonadati</taxon>
        <taxon>Pseudomonadota</taxon>
        <taxon>Gammaproteobacteria</taxon>
        <taxon>Moraxellales</taxon>
        <taxon>Moraxellaceae</taxon>
        <taxon>Psychrobacter</taxon>
    </lineage>
</organism>
<dbReference type="Proteomes" id="UP001461960">
    <property type="component" value="Unassembled WGS sequence"/>
</dbReference>
<dbReference type="Gene3D" id="3.50.50.60">
    <property type="entry name" value="FAD/NAD(P)-binding domain"/>
    <property type="match status" value="2"/>
</dbReference>
<dbReference type="InterPro" id="IPR036188">
    <property type="entry name" value="FAD/NAD-bd_sf"/>
</dbReference>
<dbReference type="PANTHER" id="PTHR10632:SF2">
    <property type="entry name" value="SULFIDE:QUINONE OXIDOREDUCTASE, MITOCHONDRIAL"/>
    <property type="match status" value="1"/>
</dbReference>
<dbReference type="GO" id="GO:0016491">
    <property type="term" value="F:oxidoreductase activity"/>
    <property type="evidence" value="ECO:0007669"/>
    <property type="project" value="UniProtKB-KW"/>
</dbReference>
<feature type="domain" description="FAD/NAD(P)-binding" evidence="2">
    <location>
        <begin position="76"/>
        <end position="189"/>
    </location>
</feature>
<feature type="region of interest" description="Disordered" evidence="1">
    <location>
        <begin position="1"/>
        <end position="29"/>
    </location>
</feature>
<evidence type="ECO:0000259" key="2">
    <source>
        <dbReference type="Pfam" id="PF07992"/>
    </source>
</evidence>
<name>A0ABU9XA70_9GAMM</name>
<gene>
    <name evidence="3" type="ORF">AAIR29_04685</name>
</gene>
<evidence type="ECO:0000313" key="3">
    <source>
        <dbReference type="EMBL" id="MEN2750925.1"/>
    </source>
</evidence>
<keyword evidence="3" id="KW-0560">Oxidoreductase</keyword>
<keyword evidence="4" id="KW-1185">Reference proteome</keyword>
<dbReference type="RefSeq" id="WP_299220651.1">
    <property type="nucleotide sequence ID" value="NZ_JBDGHN010000002.1"/>
</dbReference>
<proteinExistence type="predicted"/>
<evidence type="ECO:0000313" key="4">
    <source>
        <dbReference type="Proteomes" id="UP001461960"/>
    </source>
</evidence>
<reference evidence="3 4" key="1">
    <citation type="submission" date="2024-05" db="EMBL/GenBank/DDBJ databases">
        <authorList>
            <person name="Kim H.-Y."/>
            <person name="Kim E."/>
            <person name="Cai Y."/>
            <person name="Yang S.-M."/>
            <person name="Lee W."/>
        </authorList>
    </citation>
    <scope>NUCLEOTIDE SEQUENCE [LARGE SCALE GENOMIC DNA]</scope>
    <source>
        <strain evidence="3 4">FBL11</strain>
    </source>
</reference>
<dbReference type="Pfam" id="PF07992">
    <property type="entry name" value="Pyr_redox_2"/>
    <property type="match status" value="1"/>
</dbReference>
<dbReference type="EC" id="1.-.-.-" evidence="3"/>
<dbReference type="InterPro" id="IPR023753">
    <property type="entry name" value="FAD/NAD-binding_dom"/>
</dbReference>
<dbReference type="SUPFAM" id="SSF51905">
    <property type="entry name" value="FAD/NAD(P)-binding domain"/>
    <property type="match status" value="2"/>
</dbReference>
<evidence type="ECO:0000256" key="1">
    <source>
        <dbReference type="SAM" id="MobiDB-lite"/>
    </source>
</evidence>
<dbReference type="InterPro" id="IPR015904">
    <property type="entry name" value="Sulphide_quinone_reductase"/>
</dbReference>
<feature type="compositionally biased region" description="Polar residues" evidence="1">
    <location>
        <begin position="1"/>
        <end position="24"/>
    </location>
</feature>
<protein>
    <submittedName>
        <fullName evidence="3">FAD/NAD(P)-binding oxidoreductase</fullName>
        <ecNumber evidence="3">1.-.-.-</ecNumber>
    </submittedName>
</protein>
<accession>A0ABU9XA70</accession>
<dbReference type="EMBL" id="JBDGHN010000002">
    <property type="protein sequence ID" value="MEN2750925.1"/>
    <property type="molecule type" value="Genomic_DNA"/>
</dbReference>